<feature type="coiled-coil region" evidence="1">
    <location>
        <begin position="121"/>
        <end position="148"/>
    </location>
</feature>
<dbReference type="Gene3D" id="1.20.920.60">
    <property type="match status" value="1"/>
</dbReference>
<accession>A0A024URH3</accession>
<evidence type="ECO:0000256" key="2">
    <source>
        <dbReference type="SAM" id="MobiDB-lite"/>
    </source>
</evidence>
<feature type="region of interest" description="Disordered" evidence="2">
    <location>
        <begin position="20"/>
        <end position="65"/>
    </location>
</feature>
<gene>
    <name evidence="3" type="ORF">H310_01295</name>
</gene>
<dbReference type="GeneID" id="20078345"/>
<feature type="compositionally biased region" description="Polar residues" evidence="2">
    <location>
        <begin position="26"/>
        <end position="48"/>
    </location>
</feature>
<sequence length="757" mass="84921">MQAVWLCSLERDLMLANVETGGGSLRPQTSDASVRSTSRSGAMASASTRKLRPLEPTTDEAKKRRQAEGHACWLAWCEQKDERRREEGLAKPSTIDHEKNNHDLPQRRSKPLHHNGTDAFFIEWKRSKRRQQQEREEAREKQRQHELDLLEKYNAEKRVMIQERQASLARLKKAAKKKRKPKKKHVVVVPPVSLHKLMAVEFMPPSFQAEVEARMQHQLKLQDEEASHSCFRDEITTKETKRFQAKIHSTHALRADSLDQLRHWAKPTPDIYLLASLLYKLVALETPSAMQLVDVWRWLPWSILQTVFRNDLVQTLQAVPIADLSPRSLAVLYLHCAQPRFNADAIEERSAVGSALRMWVHNIAAVHDIVDPSTLRVKGIDSLRSGGVSCRDMGALVLLLHVYPHVNVKLKDCTKYTAKQAKARQEDLVLLRELYAELPPRPSRKDMFASMGVDSAPTSALIGMLDLPDFKQQAVPKSRSKLAARLAARLRERHESDDAATSPRVMPKEKGLHGDFAVVYKLCMPPKLQENALNPVNYIQQKRHDSIRKQATPWAAATSQRPSRSSSLVPHKKSSTAELAPQKSTAMRQQPLAQHVEVSFADEVNDQAFHRTESQPPFLAPPNQILPHPCGIITDDASTVPSHMSGRVADDVVHAAVCKPEDAVLDIDPTNSPDSPCPIISPIPSPVAAVIQMEDGCLGDNSRAVLDQACWSDDEVDFDEADADHLCDDGVGDVDVPLTSSRVDDDLYNHEVDAFEP</sequence>
<protein>
    <submittedName>
        <fullName evidence="3">Uncharacterized protein</fullName>
    </submittedName>
</protein>
<feature type="region of interest" description="Disordered" evidence="2">
    <location>
        <begin position="85"/>
        <end position="118"/>
    </location>
</feature>
<proteinExistence type="predicted"/>
<reference evidence="3" key="1">
    <citation type="submission" date="2013-12" db="EMBL/GenBank/DDBJ databases">
        <title>The Genome Sequence of Aphanomyces invadans NJM9701.</title>
        <authorList>
            <consortium name="The Broad Institute Genomics Platform"/>
            <person name="Russ C."/>
            <person name="Tyler B."/>
            <person name="van West P."/>
            <person name="Dieguez-Uribeondo J."/>
            <person name="Young S.K."/>
            <person name="Zeng Q."/>
            <person name="Gargeya S."/>
            <person name="Fitzgerald M."/>
            <person name="Abouelleil A."/>
            <person name="Alvarado L."/>
            <person name="Chapman S.B."/>
            <person name="Gainer-Dewar J."/>
            <person name="Goldberg J."/>
            <person name="Griggs A."/>
            <person name="Gujja S."/>
            <person name="Hansen M."/>
            <person name="Howarth C."/>
            <person name="Imamovic A."/>
            <person name="Ireland A."/>
            <person name="Larimer J."/>
            <person name="McCowan C."/>
            <person name="Murphy C."/>
            <person name="Pearson M."/>
            <person name="Poon T.W."/>
            <person name="Priest M."/>
            <person name="Roberts A."/>
            <person name="Saif S."/>
            <person name="Shea T."/>
            <person name="Sykes S."/>
            <person name="Wortman J."/>
            <person name="Nusbaum C."/>
            <person name="Birren B."/>
        </authorList>
    </citation>
    <scope>NUCLEOTIDE SEQUENCE [LARGE SCALE GENOMIC DNA]</scope>
    <source>
        <strain evidence="3">NJM9701</strain>
    </source>
</reference>
<feature type="region of interest" description="Disordered" evidence="2">
    <location>
        <begin position="544"/>
        <end position="585"/>
    </location>
</feature>
<organism evidence="3">
    <name type="scientific">Aphanomyces invadans</name>
    <dbReference type="NCBI Taxonomy" id="157072"/>
    <lineage>
        <taxon>Eukaryota</taxon>
        <taxon>Sar</taxon>
        <taxon>Stramenopiles</taxon>
        <taxon>Oomycota</taxon>
        <taxon>Saprolegniomycetes</taxon>
        <taxon>Saprolegniales</taxon>
        <taxon>Verrucalvaceae</taxon>
        <taxon>Aphanomyces</taxon>
    </lineage>
</organism>
<feature type="compositionally biased region" description="Polar residues" evidence="2">
    <location>
        <begin position="557"/>
        <end position="568"/>
    </location>
</feature>
<feature type="compositionally biased region" description="Basic and acidic residues" evidence="2">
    <location>
        <begin position="85"/>
        <end position="106"/>
    </location>
</feature>
<dbReference type="AlphaFoldDB" id="A0A024URH3"/>
<name>A0A024URH3_9STRA</name>
<evidence type="ECO:0000313" key="3">
    <source>
        <dbReference type="EMBL" id="ETW08780.1"/>
    </source>
</evidence>
<dbReference type="EMBL" id="KI913953">
    <property type="protein sequence ID" value="ETW08780.1"/>
    <property type="molecule type" value="Genomic_DNA"/>
</dbReference>
<keyword evidence="1" id="KW-0175">Coiled coil</keyword>
<evidence type="ECO:0000256" key="1">
    <source>
        <dbReference type="SAM" id="Coils"/>
    </source>
</evidence>
<dbReference type="VEuPathDB" id="FungiDB:H310_01295"/>
<dbReference type="OrthoDB" id="79225at2759"/>
<dbReference type="RefSeq" id="XP_008862585.1">
    <property type="nucleotide sequence ID" value="XM_008864363.1"/>
</dbReference>